<proteinExistence type="predicted"/>
<organism evidence="3 4">
    <name type="scientific">Fragilariopsis cylindrus CCMP1102</name>
    <dbReference type="NCBI Taxonomy" id="635003"/>
    <lineage>
        <taxon>Eukaryota</taxon>
        <taxon>Sar</taxon>
        <taxon>Stramenopiles</taxon>
        <taxon>Ochrophyta</taxon>
        <taxon>Bacillariophyta</taxon>
        <taxon>Bacillariophyceae</taxon>
        <taxon>Bacillariophycidae</taxon>
        <taxon>Bacillariales</taxon>
        <taxon>Bacillariaceae</taxon>
        <taxon>Fragilariopsis</taxon>
    </lineage>
</organism>
<accession>A0A1E7EQ07</accession>
<keyword evidence="2" id="KW-0812">Transmembrane</keyword>
<dbReference type="EMBL" id="KV784382">
    <property type="protein sequence ID" value="OEU08011.1"/>
    <property type="molecule type" value="Genomic_DNA"/>
</dbReference>
<protein>
    <submittedName>
        <fullName evidence="3">Uncharacterized protein</fullName>
    </submittedName>
</protein>
<evidence type="ECO:0000313" key="4">
    <source>
        <dbReference type="Proteomes" id="UP000095751"/>
    </source>
</evidence>
<name>A0A1E7EQ07_9STRA</name>
<evidence type="ECO:0000313" key="3">
    <source>
        <dbReference type="EMBL" id="OEU08011.1"/>
    </source>
</evidence>
<keyword evidence="2" id="KW-1133">Transmembrane helix</keyword>
<dbReference type="OrthoDB" id="10536694at2759"/>
<evidence type="ECO:0000256" key="1">
    <source>
        <dbReference type="SAM" id="MobiDB-lite"/>
    </source>
</evidence>
<feature type="region of interest" description="Disordered" evidence="1">
    <location>
        <begin position="47"/>
        <end position="76"/>
    </location>
</feature>
<sequence length="191" mass="20936">MSDDDNNNNNNKNGEEEGEESILSLSNLLFAFVTLAVYIFFIRPTPTARNNNNDNDNDNNNGTTATTATTPTTTTTTTVARLHEAALDSFYKHRKGGVVVSCSKKYMLAVEFDGPYGSGGLVGCCQETQKCAGGAKDLGTHFLMGETVKYIKTTDENSFFDLLQKYKRGASTQGLIDMKSGLRLYEVKITR</sequence>
<dbReference type="InParanoid" id="A0A1E7EQ07"/>
<dbReference type="AlphaFoldDB" id="A0A1E7EQ07"/>
<gene>
    <name evidence="3" type="ORF">FRACYDRAFT_250231</name>
</gene>
<reference evidence="3 4" key="1">
    <citation type="submission" date="2016-09" db="EMBL/GenBank/DDBJ databases">
        <title>Extensive genetic diversity and differential bi-allelic expression allows diatom success in the polar Southern Ocean.</title>
        <authorList>
            <consortium name="DOE Joint Genome Institute"/>
            <person name="Mock T."/>
            <person name="Otillar R.P."/>
            <person name="Strauss J."/>
            <person name="Dupont C."/>
            <person name="Frickenhaus S."/>
            <person name="Maumus F."/>
            <person name="Mcmullan M."/>
            <person name="Sanges R."/>
            <person name="Schmutz J."/>
            <person name="Toseland A."/>
            <person name="Valas R."/>
            <person name="Veluchamy A."/>
            <person name="Ward B.J."/>
            <person name="Allen A."/>
            <person name="Barry K."/>
            <person name="Falciatore A."/>
            <person name="Ferrante M."/>
            <person name="Fortunato A.E."/>
            <person name="Gloeckner G."/>
            <person name="Gruber A."/>
            <person name="Hipkin R."/>
            <person name="Janech M."/>
            <person name="Kroth P."/>
            <person name="Leese F."/>
            <person name="Lindquist E."/>
            <person name="Lyon B.R."/>
            <person name="Martin J."/>
            <person name="Mayer C."/>
            <person name="Parker M."/>
            <person name="Quesneville H."/>
            <person name="Raymond J."/>
            <person name="Uhlig C."/>
            <person name="Valentin K.U."/>
            <person name="Worden A.Z."/>
            <person name="Armbrust E.V."/>
            <person name="Bowler C."/>
            <person name="Green B."/>
            <person name="Moulton V."/>
            <person name="Van Oosterhout C."/>
            <person name="Grigoriev I."/>
        </authorList>
    </citation>
    <scope>NUCLEOTIDE SEQUENCE [LARGE SCALE GENOMIC DNA]</scope>
    <source>
        <strain evidence="3 4">CCMP1102</strain>
    </source>
</reference>
<feature type="transmembrane region" description="Helical" evidence="2">
    <location>
        <begin position="22"/>
        <end position="41"/>
    </location>
</feature>
<keyword evidence="4" id="KW-1185">Reference proteome</keyword>
<dbReference type="Proteomes" id="UP000095751">
    <property type="component" value="Unassembled WGS sequence"/>
</dbReference>
<dbReference type="KEGG" id="fcy:FRACYDRAFT_250231"/>
<evidence type="ECO:0000256" key="2">
    <source>
        <dbReference type="SAM" id="Phobius"/>
    </source>
</evidence>
<keyword evidence="2" id="KW-0472">Membrane</keyword>